<organism evidence="1 2">
    <name type="scientific">Agrobacterium larrymoorei</name>
    <dbReference type="NCBI Taxonomy" id="160699"/>
    <lineage>
        <taxon>Bacteria</taxon>
        <taxon>Pseudomonadati</taxon>
        <taxon>Pseudomonadota</taxon>
        <taxon>Alphaproteobacteria</taxon>
        <taxon>Hyphomicrobiales</taxon>
        <taxon>Rhizobiaceae</taxon>
        <taxon>Rhizobium/Agrobacterium group</taxon>
        <taxon>Agrobacterium</taxon>
    </lineage>
</organism>
<dbReference type="SUPFAM" id="SSF53756">
    <property type="entry name" value="UDP-Glycosyltransferase/glycogen phosphorylase"/>
    <property type="match status" value="1"/>
</dbReference>
<dbReference type="Gene3D" id="3.40.50.12580">
    <property type="match status" value="1"/>
</dbReference>
<dbReference type="EMBL" id="JAUTBL010000002">
    <property type="protein sequence ID" value="MDQ1185317.1"/>
    <property type="molecule type" value="Genomic_DNA"/>
</dbReference>
<reference evidence="1 2" key="1">
    <citation type="submission" date="2023-07" db="EMBL/GenBank/DDBJ databases">
        <title>Functional and genomic diversity of the sorghum phyllosphere microbiome.</title>
        <authorList>
            <person name="Shade A."/>
        </authorList>
    </citation>
    <scope>NUCLEOTIDE SEQUENCE [LARGE SCALE GENOMIC DNA]</scope>
    <source>
        <strain evidence="1 2">SORGH_AS_1126</strain>
    </source>
</reference>
<dbReference type="Proteomes" id="UP001224781">
    <property type="component" value="Unassembled WGS sequence"/>
</dbReference>
<accession>A0ABU0UK46</accession>
<keyword evidence="2" id="KW-1185">Reference proteome</keyword>
<dbReference type="RefSeq" id="WP_306931506.1">
    <property type="nucleotide sequence ID" value="NZ_JAUTBL010000002.1"/>
</dbReference>
<evidence type="ECO:0008006" key="3">
    <source>
        <dbReference type="Google" id="ProtNLM"/>
    </source>
</evidence>
<evidence type="ECO:0000313" key="1">
    <source>
        <dbReference type="EMBL" id="MDQ1185317.1"/>
    </source>
</evidence>
<evidence type="ECO:0000313" key="2">
    <source>
        <dbReference type="Proteomes" id="UP001224781"/>
    </source>
</evidence>
<sequence>MKLTNSSLENSVDTMSRKLDDLLAAVSSIAQRQQLHEEIIVEMVTFLQAFREESLGGQQANLQEVQEASLGLAAMVSELAGSTLGLGEAVRSGVGEVAGRIEGIVTSHHRTLLRLVSSGLRNRPVSAPRIRCVFLVHMIEAWDAQAEVYHSMLRDPRFDPVVVSINRRFPGNSGYSGEEIVSAALDGQAIDHIRLGTQSFDEAHDMLSYLAPDVIFRQSHWDVDYPPAFATEALAFARLCVIPYGMSMVRQFTHSEPTPSYISSRAFDQPYHRSAWRIFCETEQTKAYFASFHHSVPDKLVLSGYPKNARLTAALGKGVWPIGDTGKKAFKVIWAPHHSLGDDWLAFGVFHNICADMLLWARSAPDIEFVLKPHPALFSYAVSDDYLSQDAMDAFRRDWQALPNCAISEGQYGELFAASDLMLTDGVAFLAEYQLFDKPLIFFDSQRHVPFNELGLLAEACADRVTTFQQAREAILDYAAGRKWGREENRARLRSVMMPNQRPAADIIMDCIASGLGVVGQPENSSES</sequence>
<gene>
    <name evidence="1" type="ORF">QE408_002460</name>
</gene>
<comment type="caution">
    <text evidence="1">The sequence shown here is derived from an EMBL/GenBank/DDBJ whole genome shotgun (WGS) entry which is preliminary data.</text>
</comment>
<protein>
    <recommendedName>
        <fullName evidence="3">Glycosyl transferase</fullName>
    </recommendedName>
</protein>
<proteinExistence type="predicted"/>
<dbReference type="InterPro" id="IPR043148">
    <property type="entry name" value="TagF_C"/>
</dbReference>
<name>A0ABU0UK46_9HYPH</name>